<reference evidence="2" key="1">
    <citation type="submission" date="2022-11" db="UniProtKB">
        <authorList>
            <consortium name="WormBaseParasite"/>
        </authorList>
    </citation>
    <scope>IDENTIFICATION</scope>
</reference>
<organism evidence="1 2">
    <name type="scientific">Ditylenchus dipsaci</name>
    <dbReference type="NCBI Taxonomy" id="166011"/>
    <lineage>
        <taxon>Eukaryota</taxon>
        <taxon>Metazoa</taxon>
        <taxon>Ecdysozoa</taxon>
        <taxon>Nematoda</taxon>
        <taxon>Chromadorea</taxon>
        <taxon>Rhabditida</taxon>
        <taxon>Tylenchina</taxon>
        <taxon>Tylenchomorpha</taxon>
        <taxon>Sphaerularioidea</taxon>
        <taxon>Anguinidae</taxon>
        <taxon>Anguininae</taxon>
        <taxon>Ditylenchus</taxon>
    </lineage>
</organism>
<accession>A0A915DGC1</accession>
<name>A0A915DGC1_9BILA</name>
<sequence length="97" mass="10812">MIKSIGRTTKSVVDIDSEQKFEIAYCSSEGADSTCAVDSTCATIYRWKRANIRQELYPSSGLEMMSNDEILVPKDVHVLSTPYNPARNPTCLLSSFE</sequence>
<evidence type="ECO:0000313" key="1">
    <source>
        <dbReference type="Proteomes" id="UP000887574"/>
    </source>
</evidence>
<dbReference type="WBParaSite" id="jg1961">
    <property type="protein sequence ID" value="jg1961"/>
    <property type="gene ID" value="jg1961"/>
</dbReference>
<protein>
    <submittedName>
        <fullName evidence="2">Protein Wnt</fullName>
    </submittedName>
</protein>
<dbReference type="Proteomes" id="UP000887574">
    <property type="component" value="Unplaced"/>
</dbReference>
<keyword evidence="1" id="KW-1185">Reference proteome</keyword>
<proteinExistence type="predicted"/>
<dbReference type="AlphaFoldDB" id="A0A915DGC1"/>
<evidence type="ECO:0000313" key="2">
    <source>
        <dbReference type="WBParaSite" id="jg1961"/>
    </source>
</evidence>